<feature type="transmembrane region" description="Helical" evidence="6">
    <location>
        <begin position="247"/>
        <end position="269"/>
    </location>
</feature>
<dbReference type="GO" id="GO:0016020">
    <property type="term" value="C:membrane"/>
    <property type="evidence" value="ECO:0007669"/>
    <property type="project" value="UniProtKB-SubCell"/>
</dbReference>
<gene>
    <name evidence="8" type="ORF">D6D01_04402</name>
</gene>
<evidence type="ECO:0000256" key="6">
    <source>
        <dbReference type="SAM" id="Phobius"/>
    </source>
</evidence>
<feature type="transmembrane region" description="Helical" evidence="6">
    <location>
        <begin position="179"/>
        <end position="203"/>
    </location>
</feature>
<evidence type="ECO:0000259" key="7">
    <source>
        <dbReference type="Pfam" id="PF20684"/>
    </source>
</evidence>
<comment type="subcellular location">
    <subcellularLocation>
        <location evidence="1">Membrane</location>
        <topology evidence="1">Multi-pass membrane protein</topology>
    </subcellularLocation>
</comment>
<evidence type="ECO:0000313" key="8">
    <source>
        <dbReference type="EMBL" id="THY26610.1"/>
    </source>
</evidence>
<feature type="transmembrane region" description="Helical" evidence="6">
    <location>
        <begin position="215"/>
        <end position="235"/>
    </location>
</feature>
<feature type="transmembrane region" description="Helical" evidence="6">
    <location>
        <begin position="89"/>
        <end position="114"/>
    </location>
</feature>
<dbReference type="PANTHER" id="PTHR33048">
    <property type="entry name" value="PTH11-LIKE INTEGRAL MEMBRANE PROTEIN (AFU_ORTHOLOGUE AFUA_5G11245)"/>
    <property type="match status" value="1"/>
</dbReference>
<dbReference type="InterPro" id="IPR052337">
    <property type="entry name" value="SAT4-like"/>
</dbReference>
<keyword evidence="2 6" id="KW-0812">Transmembrane</keyword>
<dbReference type="Pfam" id="PF20684">
    <property type="entry name" value="Fung_rhodopsin"/>
    <property type="match status" value="1"/>
</dbReference>
<evidence type="ECO:0000256" key="5">
    <source>
        <dbReference type="ARBA" id="ARBA00038359"/>
    </source>
</evidence>
<sequence length="345" mass="38819">MRQAVNLWLFRTILSCLILSLVAVILRSVGRWKRRCFQLDDWMMKHHPLLTTCQLLFIPCAAFALLSVSEGLGVRDYRLDPDQIITATMHFSFFDLLYIFTLGVLKGSLCLTLLRFATAKQMRQAIYIMIGFNTFMTAACLVGLMTVCRPYRTNWRHFYNFPEYPKEGSCFSGTVLRSLVYVLTAVIFVSDLICVIIPAMIFWNTRMQRKKKIMAWMLLSLGLLASIATLCRLPFTPYWNANHDRVWGLGMATLCCCIEIALGIFAGCAPAIKPLAIALFVGIKSQSCSGKSELDYTSESIPSARPTRDRDPDTLASFAFNTIDLKTIHSPRGDVVEITSSPGMA</sequence>
<feature type="domain" description="Rhodopsin" evidence="7">
    <location>
        <begin position="27"/>
        <end position="276"/>
    </location>
</feature>
<comment type="caution">
    <text evidence="8">The sequence shown here is derived from an EMBL/GenBank/DDBJ whole genome shotgun (WGS) entry which is preliminary data.</text>
</comment>
<evidence type="ECO:0000256" key="4">
    <source>
        <dbReference type="ARBA" id="ARBA00023136"/>
    </source>
</evidence>
<dbReference type="PANTHER" id="PTHR33048:SF47">
    <property type="entry name" value="INTEGRAL MEMBRANE PROTEIN-RELATED"/>
    <property type="match status" value="1"/>
</dbReference>
<feature type="transmembrane region" description="Helical" evidence="6">
    <location>
        <begin position="47"/>
        <end position="69"/>
    </location>
</feature>
<evidence type="ECO:0000256" key="2">
    <source>
        <dbReference type="ARBA" id="ARBA00022692"/>
    </source>
</evidence>
<reference evidence="8 9" key="1">
    <citation type="submission" date="2018-10" db="EMBL/GenBank/DDBJ databases">
        <title>Fifty Aureobasidium pullulans genomes reveal a recombining polyextremotolerant generalist.</title>
        <authorList>
            <person name="Gostincar C."/>
            <person name="Turk M."/>
            <person name="Zajc J."/>
            <person name="Gunde-Cimerman N."/>
        </authorList>
    </citation>
    <scope>NUCLEOTIDE SEQUENCE [LARGE SCALE GENOMIC DNA]</scope>
    <source>
        <strain evidence="8 9">EXF-6604</strain>
    </source>
</reference>
<evidence type="ECO:0000256" key="3">
    <source>
        <dbReference type="ARBA" id="ARBA00022989"/>
    </source>
</evidence>
<feature type="transmembrane region" description="Helical" evidence="6">
    <location>
        <begin position="126"/>
        <end position="147"/>
    </location>
</feature>
<evidence type="ECO:0000313" key="9">
    <source>
        <dbReference type="Proteomes" id="UP000306584"/>
    </source>
</evidence>
<proteinExistence type="inferred from homology"/>
<keyword evidence="4 6" id="KW-0472">Membrane</keyword>
<dbReference type="AlphaFoldDB" id="A0A4S9LCH7"/>
<feature type="transmembrane region" description="Helical" evidence="6">
    <location>
        <begin position="6"/>
        <end position="26"/>
    </location>
</feature>
<dbReference type="EMBL" id="QZBD01000143">
    <property type="protein sequence ID" value="THY26610.1"/>
    <property type="molecule type" value="Genomic_DNA"/>
</dbReference>
<organism evidence="8 9">
    <name type="scientific">Aureobasidium pullulans</name>
    <name type="common">Black yeast</name>
    <name type="synonym">Pullularia pullulans</name>
    <dbReference type="NCBI Taxonomy" id="5580"/>
    <lineage>
        <taxon>Eukaryota</taxon>
        <taxon>Fungi</taxon>
        <taxon>Dikarya</taxon>
        <taxon>Ascomycota</taxon>
        <taxon>Pezizomycotina</taxon>
        <taxon>Dothideomycetes</taxon>
        <taxon>Dothideomycetidae</taxon>
        <taxon>Dothideales</taxon>
        <taxon>Saccotheciaceae</taxon>
        <taxon>Aureobasidium</taxon>
    </lineage>
</organism>
<dbReference type="Proteomes" id="UP000306584">
    <property type="component" value="Unassembled WGS sequence"/>
</dbReference>
<keyword evidence="3 6" id="KW-1133">Transmembrane helix</keyword>
<protein>
    <recommendedName>
        <fullName evidence="7">Rhodopsin domain-containing protein</fullName>
    </recommendedName>
</protein>
<accession>A0A4S9LCH7</accession>
<dbReference type="InterPro" id="IPR049326">
    <property type="entry name" value="Rhodopsin_dom_fungi"/>
</dbReference>
<evidence type="ECO:0000256" key="1">
    <source>
        <dbReference type="ARBA" id="ARBA00004141"/>
    </source>
</evidence>
<comment type="similarity">
    <text evidence="5">Belongs to the SAT4 family.</text>
</comment>
<name>A0A4S9LCH7_AURPU</name>